<keyword evidence="3 6" id="KW-0863">Zinc-finger</keyword>
<feature type="compositionally biased region" description="Basic residues" evidence="7">
    <location>
        <begin position="240"/>
        <end position="250"/>
    </location>
</feature>
<dbReference type="InterPro" id="IPR027806">
    <property type="entry name" value="HARBI1_dom"/>
</dbReference>
<evidence type="ECO:0000259" key="8">
    <source>
        <dbReference type="PROSITE" id="PS50950"/>
    </source>
</evidence>
<keyword evidence="4" id="KW-0862">Zinc</keyword>
<feature type="compositionally biased region" description="Polar residues" evidence="7">
    <location>
        <begin position="223"/>
        <end position="233"/>
    </location>
</feature>
<dbReference type="SUPFAM" id="SSF57716">
    <property type="entry name" value="Glucocorticoid receptor-like (DNA-binding domain)"/>
    <property type="match status" value="1"/>
</dbReference>
<keyword evidence="2" id="KW-0479">Metal-binding</keyword>
<keyword evidence="5 6" id="KW-0238">DNA-binding</keyword>
<evidence type="ECO:0000256" key="2">
    <source>
        <dbReference type="ARBA" id="ARBA00022723"/>
    </source>
</evidence>
<protein>
    <recommendedName>
        <fullName evidence="8">THAP-type domain-containing protein</fullName>
    </recommendedName>
</protein>
<evidence type="ECO:0000313" key="10">
    <source>
        <dbReference type="Proteomes" id="UP001501920"/>
    </source>
</evidence>
<feature type="compositionally biased region" description="Basic residues" evidence="7">
    <location>
        <begin position="118"/>
        <end position="127"/>
    </location>
</feature>
<reference evidence="9 10" key="1">
    <citation type="submission" date="2020-10" db="EMBL/GenBank/DDBJ databases">
        <title>Pygocentrus nattereri (red-bellied piranha) genome, fPygNat1, primary haplotype.</title>
        <authorList>
            <person name="Myers G."/>
            <person name="Meyer A."/>
            <person name="Karagic N."/>
            <person name="Pippel M."/>
            <person name="Winkler S."/>
            <person name="Tracey A."/>
            <person name="Wood J."/>
            <person name="Formenti G."/>
            <person name="Howe K."/>
            <person name="Fedrigo O."/>
            <person name="Jarvis E.D."/>
        </authorList>
    </citation>
    <scope>NUCLEOTIDE SEQUENCE [LARGE SCALE GENOMIC DNA]</scope>
</reference>
<dbReference type="GO" id="GO:0008270">
    <property type="term" value="F:zinc ion binding"/>
    <property type="evidence" value="ECO:0007669"/>
    <property type="project" value="UniProtKB-KW"/>
</dbReference>
<evidence type="ECO:0000256" key="3">
    <source>
        <dbReference type="ARBA" id="ARBA00022771"/>
    </source>
</evidence>
<dbReference type="SMART" id="SM00980">
    <property type="entry name" value="THAP"/>
    <property type="match status" value="1"/>
</dbReference>
<dbReference type="PANTHER" id="PTHR23080:SF144">
    <property type="entry name" value="SPINDLE AND KINETOCHORE ASSOCIATED COMPLEX SUBUNIT 3"/>
    <property type="match status" value="1"/>
</dbReference>
<sequence length="655" mass="73033">MVGSYCCVINCRSSSHDSRRKKLDHGLSFYRFPAWRQNEGSKVSDVTKRRREAWVSAVGRPCISFSHISASMRVCSRHFHSGKPAYGMLESHPDWAPSLHLGHDEIKESETEGPASQSKRKRPRKSLKTTTAETDPPQTAPGDTRAGGKPAYGMLESHPDWAPSLHLGCDEIRESETEGPASQLRRKRPRKTEKQTTAETDTPQTAPGDTQAAEGTPTYGMPGSQTDWTSSLHLGQVKATKTKRPVHNIKRQNPSKTSKRKKRTDTTDTTQIAPVDTRDTWAAEGGTDISEPAVKLETECDPCAEIRHVLIKSEAGERAECDFCECMRAEVNSLLEENGELRRELNERKMSEEFLKADDVKVMYYTGLTSFAVLMDVLNHIKPFLPQMNRILSPFQMLFLTLMRLRLDLPIQLIADLFHTDLKTVSTTFGDTMDVLYAQLGPLIDWPERQCLLATMPPKFVDSFGNRAVIILDCFEVGIEGLSSLKARGQSFSHNQYNHTVKYLIGFTPAGAVSFVSKGFGGSCSDKHVAENSGLLDKLLPGDLVLADHGFDIEDSVGMMCAEVKDHAFTKGQRQLDVKDVEETHRIAHLRVRLERLMGSIRDKYAVLNKTVPNSLLRPCEGEEVTLLDKVVTVCCALANIFPSVVVKYDDGHDE</sequence>
<dbReference type="InterPro" id="IPR027805">
    <property type="entry name" value="Transposase_HTH_dom"/>
</dbReference>
<reference evidence="9" key="2">
    <citation type="submission" date="2025-08" db="UniProtKB">
        <authorList>
            <consortium name="Ensembl"/>
        </authorList>
    </citation>
    <scope>IDENTIFICATION</scope>
</reference>
<gene>
    <name evidence="9" type="primary">LYN</name>
</gene>
<dbReference type="GeneTree" id="ENSGT00940000164249"/>
<dbReference type="Pfam" id="PF05485">
    <property type="entry name" value="THAP"/>
    <property type="match status" value="1"/>
</dbReference>
<dbReference type="PANTHER" id="PTHR23080">
    <property type="entry name" value="THAP DOMAIN PROTEIN"/>
    <property type="match status" value="1"/>
</dbReference>
<evidence type="ECO:0000256" key="6">
    <source>
        <dbReference type="PROSITE-ProRule" id="PRU00309"/>
    </source>
</evidence>
<evidence type="ECO:0000256" key="1">
    <source>
        <dbReference type="ARBA" id="ARBA00001968"/>
    </source>
</evidence>
<dbReference type="PROSITE" id="PS50950">
    <property type="entry name" value="ZF_THAP"/>
    <property type="match status" value="1"/>
</dbReference>
<organism evidence="9 10">
    <name type="scientific">Pygocentrus nattereri</name>
    <name type="common">Red-bellied piranha</name>
    <dbReference type="NCBI Taxonomy" id="42514"/>
    <lineage>
        <taxon>Eukaryota</taxon>
        <taxon>Metazoa</taxon>
        <taxon>Chordata</taxon>
        <taxon>Craniata</taxon>
        <taxon>Vertebrata</taxon>
        <taxon>Euteleostomi</taxon>
        <taxon>Actinopterygii</taxon>
        <taxon>Neopterygii</taxon>
        <taxon>Teleostei</taxon>
        <taxon>Ostariophysi</taxon>
        <taxon>Characiformes</taxon>
        <taxon>Characoidei</taxon>
        <taxon>Pygocentrus</taxon>
    </lineage>
</organism>
<evidence type="ECO:0000256" key="5">
    <source>
        <dbReference type="ARBA" id="ARBA00023125"/>
    </source>
</evidence>
<accession>A0A3B4EGH9</accession>
<name>A0A3B4EGH9_PYGNA</name>
<feature type="compositionally biased region" description="Polar residues" evidence="7">
    <location>
        <begin position="128"/>
        <end position="137"/>
    </location>
</feature>
<dbReference type="Ensembl" id="ENSPNAT00000027048.2">
    <property type="protein sequence ID" value="ENSPNAP00000034843.2"/>
    <property type="gene ID" value="ENSPNAG00000024342.2"/>
</dbReference>
<keyword evidence="10" id="KW-1185">Reference proteome</keyword>
<reference evidence="9" key="3">
    <citation type="submission" date="2025-09" db="UniProtKB">
        <authorList>
            <consortium name="Ensembl"/>
        </authorList>
    </citation>
    <scope>IDENTIFICATION</scope>
</reference>
<dbReference type="Pfam" id="PF13613">
    <property type="entry name" value="HTH_Tnp_4"/>
    <property type="match status" value="1"/>
</dbReference>
<proteinExistence type="predicted"/>
<dbReference type="AlphaFoldDB" id="A0A3B4EGH9"/>
<dbReference type="GO" id="GO:0003677">
    <property type="term" value="F:DNA binding"/>
    <property type="evidence" value="ECO:0007669"/>
    <property type="project" value="UniProtKB-UniRule"/>
</dbReference>
<feature type="compositionally biased region" description="Polar residues" evidence="7">
    <location>
        <begin position="195"/>
        <end position="208"/>
    </location>
</feature>
<feature type="domain" description="THAP-type" evidence="8">
    <location>
        <begin position="1"/>
        <end position="100"/>
    </location>
</feature>
<dbReference type="InterPro" id="IPR006612">
    <property type="entry name" value="THAP_Znf"/>
</dbReference>
<dbReference type="Pfam" id="PF13359">
    <property type="entry name" value="DDE_Tnp_4"/>
    <property type="match status" value="1"/>
</dbReference>
<feature type="region of interest" description="Disordered" evidence="7">
    <location>
        <begin position="107"/>
        <end position="270"/>
    </location>
</feature>
<evidence type="ECO:0000256" key="4">
    <source>
        <dbReference type="ARBA" id="ARBA00022833"/>
    </source>
</evidence>
<dbReference type="Proteomes" id="UP001501920">
    <property type="component" value="Chromosome 3"/>
</dbReference>
<evidence type="ECO:0000313" key="9">
    <source>
        <dbReference type="Ensembl" id="ENSPNAP00000034843.2"/>
    </source>
</evidence>
<comment type="cofactor">
    <cofactor evidence="1">
        <name>a divalent metal cation</name>
        <dbReference type="ChEBI" id="CHEBI:60240"/>
    </cofactor>
</comment>
<evidence type="ECO:0000256" key="7">
    <source>
        <dbReference type="SAM" id="MobiDB-lite"/>
    </source>
</evidence>